<gene>
    <name evidence="2" type="ORF">DGD08_13025</name>
</gene>
<organism evidence="2 3">
    <name type="scientific">Gemmatimonas aurantiaca</name>
    <dbReference type="NCBI Taxonomy" id="173480"/>
    <lineage>
        <taxon>Bacteria</taxon>
        <taxon>Pseudomonadati</taxon>
        <taxon>Gemmatimonadota</taxon>
        <taxon>Gemmatimonadia</taxon>
        <taxon>Gemmatimonadales</taxon>
        <taxon>Gemmatimonadaceae</taxon>
        <taxon>Gemmatimonas</taxon>
    </lineage>
</organism>
<sequence length="130" mass="13096">MVARLALPLQPSCPHHALASLSDPSAAVLQVGTDGAGEIDGADALTAHHGHHESGHGTGAPTDRSGAPECECAAHCCGATAPQFLLSAPIAFVAWIDAPEVPKVESSRYQAVERPDVAQPPATAPPAAIG</sequence>
<protein>
    <submittedName>
        <fullName evidence="2">Uncharacterized protein</fullName>
    </submittedName>
</protein>
<dbReference type="EMBL" id="DPIY01000010">
    <property type="protein sequence ID" value="HCT58120.1"/>
    <property type="molecule type" value="Genomic_DNA"/>
</dbReference>
<dbReference type="AlphaFoldDB" id="A0A3D4VAH9"/>
<feature type="compositionally biased region" description="Low complexity" evidence="1">
    <location>
        <begin position="117"/>
        <end position="130"/>
    </location>
</feature>
<reference evidence="2 3" key="1">
    <citation type="journal article" date="2018" name="Nat. Biotechnol.">
        <title>A standardized bacterial taxonomy based on genome phylogeny substantially revises the tree of life.</title>
        <authorList>
            <person name="Parks D.H."/>
            <person name="Chuvochina M."/>
            <person name="Waite D.W."/>
            <person name="Rinke C."/>
            <person name="Skarshewski A."/>
            <person name="Chaumeil P.A."/>
            <person name="Hugenholtz P."/>
        </authorList>
    </citation>
    <scope>NUCLEOTIDE SEQUENCE [LARGE SCALE GENOMIC DNA]</scope>
    <source>
        <strain evidence="2">UBA8844</strain>
    </source>
</reference>
<feature type="region of interest" description="Disordered" evidence="1">
    <location>
        <begin position="111"/>
        <end position="130"/>
    </location>
</feature>
<proteinExistence type="predicted"/>
<feature type="region of interest" description="Disordered" evidence="1">
    <location>
        <begin position="39"/>
        <end position="67"/>
    </location>
</feature>
<dbReference type="Proteomes" id="UP000264071">
    <property type="component" value="Unassembled WGS sequence"/>
</dbReference>
<evidence type="ECO:0000256" key="1">
    <source>
        <dbReference type="SAM" id="MobiDB-lite"/>
    </source>
</evidence>
<accession>A0A3D4VAH9</accession>
<comment type="caution">
    <text evidence="2">The sequence shown here is derived from an EMBL/GenBank/DDBJ whole genome shotgun (WGS) entry which is preliminary data.</text>
</comment>
<evidence type="ECO:0000313" key="2">
    <source>
        <dbReference type="EMBL" id="HCT58120.1"/>
    </source>
</evidence>
<name>A0A3D4VAH9_9BACT</name>
<evidence type="ECO:0000313" key="3">
    <source>
        <dbReference type="Proteomes" id="UP000264071"/>
    </source>
</evidence>